<sequence>MAPGSSVHDEFVPKTGARLSAREPGLDKAEFRSIIDTTCMRA</sequence>
<gene>
    <name evidence="2" type="ORF">BSU04_18925</name>
</gene>
<dbReference type="Proteomes" id="UP000214720">
    <property type="component" value="Unassembled WGS sequence"/>
</dbReference>
<dbReference type="EMBL" id="MTHB01000110">
    <property type="protein sequence ID" value="OXC77088.1"/>
    <property type="molecule type" value="Genomic_DNA"/>
</dbReference>
<accession>A0A226X2J4</accession>
<feature type="region of interest" description="Disordered" evidence="1">
    <location>
        <begin position="1"/>
        <end position="23"/>
    </location>
</feature>
<organism evidence="2 3">
    <name type="scientific">Caballeronia sordidicola</name>
    <name type="common">Burkholderia sordidicola</name>
    <dbReference type="NCBI Taxonomy" id="196367"/>
    <lineage>
        <taxon>Bacteria</taxon>
        <taxon>Pseudomonadati</taxon>
        <taxon>Pseudomonadota</taxon>
        <taxon>Betaproteobacteria</taxon>
        <taxon>Burkholderiales</taxon>
        <taxon>Burkholderiaceae</taxon>
        <taxon>Caballeronia</taxon>
    </lineage>
</organism>
<reference evidence="3" key="1">
    <citation type="submission" date="2017-01" db="EMBL/GenBank/DDBJ databases">
        <title>Genome Analysis of Deinococcus marmoris KOPRI26562.</title>
        <authorList>
            <person name="Kim J.H."/>
            <person name="Oh H.-M."/>
        </authorList>
    </citation>
    <scope>NUCLEOTIDE SEQUENCE [LARGE SCALE GENOMIC DNA]</scope>
    <source>
        <strain evidence="3">PAMC 26633</strain>
    </source>
</reference>
<protein>
    <submittedName>
        <fullName evidence="2">Uncharacterized protein</fullName>
    </submittedName>
</protein>
<evidence type="ECO:0000313" key="3">
    <source>
        <dbReference type="Proteomes" id="UP000214720"/>
    </source>
</evidence>
<proteinExistence type="predicted"/>
<name>A0A226X2J4_CABSO</name>
<comment type="caution">
    <text evidence="2">The sequence shown here is derived from an EMBL/GenBank/DDBJ whole genome shotgun (WGS) entry which is preliminary data.</text>
</comment>
<dbReference type="AlphaFoldDB" id="A0A226X2J4"/>
<evidence type="ECO:0000313" key="2">
    <source>
        <dbReference type="EMBL" id="OXC77088.1"/>
    </source>
</evidence>
<evidence type="ECO:0000256" key="1">
    <source>
        <dbReference type="SAM" id="MobiDB-lite"/>
    </source>
</evidence>